<dbReference type="Gene3D" id="3.40.50.720">
    <property type="entry name" value="NAD(P)-binding Rossmann-like Domain"/>
    <property type="match status" value="1"/>
</dbReference>
<dbReference type="PANTHER" id="PTHR43162">
    <property type="match status" value="1"/>
</dbReference>
<dbReference type="RefSeq" id="WP_111167001.1">
    <property type="nucleotide sequence ID" value="NZ_POUA01000061.1"/>
</dbReference>
<dbReference type="Gene3D" id="3.90.25.10">
    <property type="entry name" value="UDP-galactose 4-epimerase, domain 1"/>
    <property type="match status" value="1"/>
</dbReference>
<dbReference type="SUPFAM" id="SSF51735">
    <property type="entry name" value="NAD(P)-binding Rossmann-fold domains"/>
    <property type="match status" value="1"/>
</dbReference>
<feature type="domain" description="NAD(P)-binding" evidence="1">
    <location>
        <begin position="7"/>
        <end position="174"/>
    </location>
</feature>
<organism evidence="2 3">
    <name type="scientific">Spongiactinospora gelatinilytica</name>
    <dbReference type="NCBI Taxonomy" id="2666298"/>
    <lineage>
        <taxon>Bacteria</taxon>
        <taxon>Bacillati</taxon>
        <taxon>Actinomycetota</taxon>
        <taxon>Actinomycetes</taxon>
        <taxon>Streptosporangiales</taxon>
        <taxon>Streptosporangiaceae</taxon>
        <taxon>Spongiactinospora</taxon>
    </lineage>
</organism>
<dbReference type="Proteomes" id="UP000248544">
    <property type="component" value="Unassembled WGS sequence"/>
</dbReference>
<comment type="caution">
    <text evidence="2">The sequence shown here is derived from an EMBL/GenBank/DDBJ whole genome shotgun (WGS) entry which is preliminary data.</text>
</comment>
<protein>
    <submittedName>
        <fullName evidence="2">NmrA family transcriptional regulator</fullName>
    </submittedName>
</protein>
<dbReference type="InterPro" id="IPR016040">
    <property type="entry name" value="NAD(P)-bd_dom"/>
</dbReference>
<dbReference type="InterPro" id="IPR036291">
    <property type="entry name" value="NAD(P)-bd_dom_sf"/>
</dbReference>
<dbReference type="Pfam" id="PF13460">
    <property type="entry name" value="NAD_binding_10"/>
    <property type="match status" value="1"/>
</dbReference>
<reference evidence="2 3" key="1">
    <citation type="submission" date="2018-01" db="EMBL/GenBank/DDBJ databases">
        <title>Draft genome sequence of Sphaerisporangium sp. 7K107.</title>
        <authorList>
            <person name="Sahin N."/>
            <person name="Saygin H."/>
            <person name="Ay H."/>
        </authorList>
    </citation>
    <scope>NUCLEOTIDE SEQUENCE [LARGE SCALE GENOMIC DNA]</scope>
    <source>
        <strain evidence="2 3">7K107</strain>
    </source>
</reference>
<gene>
    <name evidence="2" type="ORF">C1I98_10630</name>
</gene>
<evidence type="ECO:0000313" key="2">
    <source>
        <dbReference type="EMBL" id="PZG50389.1"/>
    </source>
</evidence>
<evidence type="ECO:0000259" key="1">
    <source>
        <dbReference type="Pfam" id="PF13460"/>
    </source>
</evidence>
<evidence type="ECO:0000313" key="3">
    <source>
        <dbReference type="Proteomes" id="UP000248544"/>
    </source>
</evidence>
<dbReference type="PANTHER" id="PTHR43162:SF1">
    <property type="entry name" value="PRESTALK A DIFFERENTIATION PROTEIN A"/>
    <property type="match status" value="1"/>
</dbReference>
<name>A0A2W2H6B3_9ACTN</name>
<sequence>MRILMTGATGNVGRLVVDRLVRAGVTVRALSRDPARARVRFAEDVEVVEGDLARPQSMAPALKGVDGMYLFPHAATAPQVVALAGEAGVRRIVVLSSGAVTTGYDTDFHLPVEHAVESSGLEWTHVRPGEFMLNKLWLWGPSIRAERIIREPLPDAAWYPVHEQDIADVATAALIEDGHQGAAYTLNGPELITRRAQVAAIAAAIGAEIRLEVVTPAQARELYLAQGGFAADNADFLTGFKDYSGAEADPSAKQEFDLAMLGPMSTAEEVTGRPTRTFAEWAHDHARDFLAGVPSAGF</sequence>
<dbReference type="EMBL" id="POUA01000061">
    <property type="protein sequence ID" value="PZG50389.1"/>
    <property type="molecule type" value="Genomic_DNA"/>
</dbReference>
<dbReference type="AlphaFoldDB" id="A0A2W2H6B3"/>
<proteinExistence type="predicted"/>
<keyword evidence="3" id="KW-1185">Reference proteome</keyword>
<dbReference type="InterPro" id="IPR051604">
    <property type="entry name" value="Ergot_Alk_Oxidoreductase"/>
</dbReference>
<accession>A0A2W2H6B3</accession>